<evidence type="ECO:0000313" key="2">
    <source>
        <dbReference type="EMBL" id="AEY69619.1"/>
    </source>
</evidence>
<dbReference type="GeneID" id="11605339"/>
<dbReference type="EMBL" id="JN585957">
    <property type="protein sequence ID" value="AEY69619.1"/>
    <property type="molecule type" value="Genomic_DNA"/>
</dbReference>
<accession>H2DE60</accession>
<gene>
    <name evidence="2" type="ORF">PEp14_00030</name>
</gene>
<name>H2DE60_9CAUD</name>
<keyword evidence="1" id="KW-0472">Membrane</keyword>
<proteinExistence type="predicted"/>
<keyword evidence="1" id="KW-0812">Transmembrane</keyword>
<dbReference type="KEGG" id="vg:11605339"/>
<reference evidence="2 3" key="1">
    <citation type="submission" date="2011-08" db="EMBL/GenBank/DDBJ databases">
        <authorList>
            <person name="Kim I.-G."/>
            <person name="Rhim S.-L."/>
        </authorList>
    </citation>
    <scope>NUCLEOTIDE SEQUENCE [LARGE SCALE GENOMIC DNA]</scope>
</reference>
<organism evidence="2 3">
    <name type="scientific">Erwinia phage PEp14</name>
    <dbReference type="NCBI Taxonomy" id="1131315"/>
    <lineage>
        <taxon>Viruses</taxon>
        <taxon>Duplodnaviria</taxon>
        <taxon>Heunggongvirae</taxon>
        <taxon>Uroviricota</taxon>
        <taxon>Caudoviricetes</taxon>
        <taxon>Pavtokvirus</taxon>
        <taxon>Pavtokvirus PEp14</taxon>
    </lineage>
</organism>
<keyword evidence="1" id="KW-1133">Transmembrane helix</keyword>
<keyword evidence="3" id="KW-1185">Reference proteome</keyword>
<sequence length="119" mass="12184">MSHNHAGKQCPGDKSPWKSWEMWGVLCFLVASGGIAGATITNYVVQNDAHEQIAAVKTAYEEAGKSRLQALTMCLNQTTGAANQAASAAIDAAAKASAAQEAADKAAAAVTAPNADVPR</sequence>
<dbReference type="RefSeq" id="YP_005098434.1">
    <property type="nucleotide sequence ID" value="NC_016767.1"/>
</dbReference>
<dbReference type="Proteomes" id="UP000007323">
    <property type="component" value="Segment"/>
</dbReference>
<feature type="transmembrane region" description="Helical" evidence="1">
    <location>
        <begin position="22"/>
        <end position="45"/>
    </location>
</feature>
<evidence type="ECO:0000256" key="1">
    <source>
        <dbReference type="SAM" id="Phobius"/>
    </source>
</evidence>
<evidence type="ECO:0000313" key="3">
    <source>
        <dbReference type="Proteomes" id="UP000007323"/>
    </source>
</evidence>
<protein>
    <submittedName>
        <fullName evidence="2">Uncharacterized protein</fullName>
    </submittedName>
</protein>